<sequence>MSDDWETRLAHLPVAEFAFPGPLRDRLVAAVLRGTKTATSFLAEEAARLGDPWPMAGQRELVIDSDGRGVCVTEVVSVRSCRLADVPDEHARGENEDYQNHVDWRQAHERFWSAPEYLEEIGEPPIVLDDNTEVVLVRFEVVEVL</sequence>
<name>A0AAU7V811_9ACTO</name>
<proteinExistence type="predicted"/>
<dbReference type="InterPro" id="IPR009326">
    <property type="entry name" value="DUF984"/>
</dbReference>
<reference evidence="2" key="1">
    <citation type="submission" date="2023-11" db="EMBL/GenBank/DDBJ databases">
        <title>Scrofimicrobium hongkongense sp. nov., isolated from a patient with peritonitis.</title>
        <authorList>
            <person name="Lao H.Y."/>
            <person name="Wong A.Y.P."/>
            <person name="Ng T.L."/>
            <person name="Wong R.Y.L."/>
            <person name="Yau M.C.Y."/>
            <person name="Lam J.Y.W."/>
            <person name="Siu G.K.H."/>
        </authorList>
    </citation>
    <scope>NUCLEOTIDE SEQUENCE</scope>
    <source>
        <strain evidence="2">R131</strain>
    </source>
</reference>
<dbReference type="PANTHER" id="PTHR39203:SF1">
    <property type="entry name" value="CYTOPLASMIC PROTEIN"/>
    <property type="match status" value="1"/>
</dbReference>
<evidence type="ECO:0000259" key="1">
    <source>
        <dbReference type="SMART" id="SM01022"/>
    </source>
</evidence>
<dbReference type="EMBL" id="CP138335">
    <property type="protein sequence ID" value="XBW08414.1"/>
    <property type="molecule type" value="Genomic_DNA"/>
</dbReference>
<evidence type="ECO:0000313" key="2">
    <source>
        <dbReference type="EMBL" id="XBW08414.1"/>
    </source>
</evidence>
<protein>
    <submittedName>
        <fullName evidence="2">ASCH domain-containing protein</fullName>
    </submittedName>
</protein>
<accession>A0AAU7V811</accession>
<dbReference type="Pfam" id="PF04266">
    <property type="entry name" value="ASCH"/>
    <property type="match status" value="1"/>
</dbReference>
<dbReference type="Gene3D" id="3.10.400.10">
    <property type="entry name" value="Sulfate adenylyltransferase"/>
    <property type="match status" value="1"/>
</dbReference>
<dbReference type="SMART" id="SM01022">
    <property type="entry name" value="ASCH"/>
    <property type="match status" value="1"/>
</dbReference>
<dbReference type="AlphaFoldDB" id="A0AAU7V811"/>
<dbReference type="SUPFAM" id="SSF88697">
    <property type="entry name" value="PUA domain-like"/>
    <property type="match status" value="1"/>
</dbReference>
<organism evidence="2">
    <name type="scientific">Scrofimicrobium appendicitidis</name>
    <dbReference type="NCBI Taxonomy" id="3079930"/>
    <lineage>
        <taxon>Bacteria</taxon>
        <taxon>Bacillati</taxon>
        <taxon>Actinomycetota</taxon>
        <taxon>Actinomycetes</taxon>
        <taxon>Actinomycetales</taxon>
        <taxon>Actinomycetaceae</taxon>
        <taxon>Scrofimicrobium</taxon>
    </lineage>
</organism>
<dbReference type="KEGG" id="sapp:SAC06_02340"/>
<dbReference type="PANTHER" id="PTHR39203">
    <property type="entry name" value="CYTOPLASMIC PROTEIN-RELATED"/>
    <property type="match status" value="1"/>
</dbReference>
<gene>
    <name evidence="2" type="ORF">SAC06_02340</name>
</gene>
<dbReference type="RefSeq" id="WP_350258613.1">
    <property type="nucleotide sequence ID" value="NZ_CP138335.1"/>
</dbReference>
<dbReference type="InterPro" id="IPR007374">
    <property type="entry name" value="ASCH_domain"/>
</dbReference>
<feature type="domain" description="ASCH" evidence="1">
    <location>
        <begin position="17"/>
        <end position="143"/>
    </location>
</feature>
<dbReference type="InterPro" id="IPR015947">
    <property type="entry name" value="PUA-like_sf"/>
</dbReference>